<keyword evidence="2" id="KW-0288">FMN</keyword>
<dbReference type="AlphaFoldDB" id="A0A316DH01"/>
<dbReference type="EMBL" id="QGGO01000035">
    <property type="protein sequence ID" value="PWK17461.1"/>
    <property type="molecule type" value="Genomic_DNA"/>
</dbReference>
<feature type="domain" description="PAC" evidence="4">
    <location>
        <begin position="129"/>
        <end position="173"/>
    </location>
</feature>
<organism evidence="5 6">
    <name type="scientific">Arcicella aurantiaca</name>
    <dbReference type="NCBI Taxonomy" id="591202"/>
    <lineage>
        <taxon>Bacteria</taxon>
        <taxon>Pseudomonadati</taxon>
        <taxon>Bacteroidota</taxon>
        <taxon>Cytophagia</taxon>
        <taxon>Cytophagales</taxon>
        <taxon>Flectobacillaceae</taxon>
        <taxon>Arcicella</taxon>
    </lineage>
</organism>
<dbReference type="Pfam" id="PF13426">
    <property type="entry name" value="PAS_9"/>
    <property type="match status" value="1"/>
</dbReference>
<dbReference type="CDD" id="cd00130">
    <property type="entry name" value="PAS"/>
    <property type="match status" value="1"/>
</dbReference>
<dbReference type="InterPro" id="IPR000014">
    <property type="entry name" value="PAS"/>
</dbReference>
<comment type="caution">
    <text evidence="5">The sequence shown here is derived from an EMBL/GenBank/DDBJ whole genome shotgun (WGS) entry which is preliminary data.</text>
</comment>
<evidence type="ECO:0000313" key="6">
    <source>
        <dbReference type="Proteomes" id="UP000245489"/>
    </source>
</evidence>
<evidence type="ECO:0000256" key="3">
    <source>
        <dbReference type="ARBA" id="ARBA00022991"/>
    </source>
</evidence>
<evidence type="ECO:0000256" key="2">
    <source>
        <dbReference type="ARBA" id="ARBA00022643"/>
    </source>
</evidence>
<dbReference type="PANTHER" id="PTHR47429">
    <property type="entry name" value="PROTEIN TWIN LOV 1"/>
    <property type="match status" value="1"/>
</dbReference>
<dbReference type="Gene3D" id="3.30.450.20">
    <property type="entry name" value="PAS domain"/>
    <property type="match status" value="1"/>
</dbReference>
<evidence type="ECO:0000259" key="4">
    <source>
        <dbReference type="PROSITE" id="PS50113"/>
    </source>
</evidence>
<protein>
    <submittedName>
        <fullName evidence="5">PAS domain S-box-containing protein</fullName>
    </submittedName>
</protein>
<sequence length="173" mass="19956">MYFNLSPKSSTDTFSNLGLIHPLMIGNEFATPPIQLSEESQSDYEIICKYALKQKWTQWIDFKSYLKENTNTVVITDTRQIIRFASAGFERMTGYSTDFARGKSPKILQGKDTEPEVRANIREAIQKRQMIDAVLTNYRKNGEPYLCKVTIYPMFNKTEKLVNFLALESEVSE</sequence>
<gene>
    <name evidence="5" type="ORF">LV89_04376</name>
</gene>
<dbReference type="Proteomes" id="UP000245489">
    <property type="component" value="Unassembled WGS sequence"/>
</dbReference>
<dbReference type="PROSITE" id="PS50113">
    <property type="entry name" value="PAC"/>
    <property type="match status" value="1"/>
</dbReference>
<reference evidence="5 6" key="1">
    <citation type="submission" date="2018-05" db="EMBL/GenBank/DDBJ databases">
        <title>Genomic Encyclopedia of Archaeal and Bacterial Type Strains, Phase II (KMG-II): from individual species to whole genera.</title>
        <authorList>
            <person name="Goeker M."/>
        </authorList>
    </citation>
    <scope>NUCLEOTIDE SEQUENCE [LARGE SCALE GENOMIC DNA]</scope>
    <source>
        <strain evidence="5 6">DSM 22214</strain>
    </source>
</reference>
<evidence type="ECO:0000256" key="1">
    <source>
        <dbReference type="ARBA" id="ARBA00022630"/>
    </source>
</evidence>
<dbReference type="SUPFAM" id="SSF55785">
    <property type="entry name" value="PYP-like sensor domain (PAS domain)"/>
    <property type="match status" value="1"/>
</dbReference>
<dbReference type="InterPro" id="IPR000700">
    <property type="entry name" value="PAS-assoc_C"/>
</dbReference>
<dbReference type="InterPro" id="IPR035965">
    <property type="entry name" value="PAS-like_dom_sf"/>
</dbReference>
<dbReference type="OrthoDB" id="1120715at2"/>
<accession>A0A316DH01</accession>
<dbReference type="RefSeq" id="WP_109745035.1">
    <property type="nucleotide sequence ID" value="NZ_QGGO01000035.1"/>
</dbReference>
<dbReference type="NCBIfam" id="TIGR00229">
    <property type="entry name" value="sensory_box"/>
    <property type="match status" value="1"/>
</dbReference>
<keyword evidence="6" id="KW-1185">Reference proteome</keyword>
<keyword evidence="3" id="KW-0157">Chromophore</keyword>
<evidence type="ECO:0000313" key="5">
    <source>
        <dbReference type="EMBL" id="PWK17461.1"/>
    </source>
</evidence>
<dbReference type="PANTHER" id="PTHR47429:SF2">
    <property type="entry name" value="PROTEIN TWIN LOV 1"/>
    <property type="match status" value="1"/>
</dbReference>
<name>A0A316DH01_9BACT</name>
<proteinExistence type="predicted"/>
<keyword evidence="1" id="KW-0285">Flavoprotein</keyword>